<dbReference type="OrthoDB" id="313554at2157"/>
<keyword evidence="1" id="KW-0812">Transmembrane</keyword>
<feature type="transmembrane region" description="Helical" evidence="1">
    <location>
        <begin position="49"/>
        <end position="73"/>
    </location>
</feature>
<sequence>MPTPSRWWYGVALFPVVVLTTVVSRFGLRRFTAVAMANSTSNDDALVGLVAFVVSILADYLGVLVALLVVTFVALDVRALRDGNAWRPSRAWILAGVAHLVGAVFSPALLLSVPSLTYYLYRRRERVGLT</sequence>
<dbReference type="AlphaFoldDB" id="A0A1I6FTM6"/>
<name>A0A1I6FTM6_9EURY</name>
<evidence type="ECO:0000256" key="1">
    <source>
        <dbReference type="SAM" id="Phobius"/>
    </source>
</evidence>
<protein>
    <submittedName>
        <fullName evidence="2">Uncharacterized protein</fullName>
    </submittedName>
</protein>
<gene>
    <name evidence="2" type="ORF">SAMN04488124_0279</name>
</gene>
<dbReference type="STRING" id="555875.SAMN04488124_0279"/>
<keyword evidence="1" id="KW-1133">Transmembrane helix</keyword>
<evidence type="ECO:0000313" key="2">
    <source>
        <dbReference type="EMBL" id="SFR33310.1"/>
    </source>
</evidence>
<dbReference type="EMBL" id="FOYS01000001">
    <property type="protein sequence ID" value="SFR33310.1"/>
    <property type="molecule type" value="Genomic_DNA"/>
</dbReference>
<dbReference type="Proteomes" id="UP000243250">
    <property type="component" value="Unassembled WGS sequence"/>
</dbReference>
<evidence type="ECO:0000313" key="3">
    <source>
        <dbReference type="Proteomes" id="UP000243250"/>
    </source>
</evidence>
<keyword evidence="3" id="KW-1185">Reference proteome</keyword>
<feature type="transmembrane region" description="Helical" evidence="1">
    <location>
        <begin position="6"/>
        <end position="28"/>
    </location>
</feature>
<organism evidence="2 3">
    <name type="scientific">Halogeometricum limi</name>
    <dbReference type="NCBI Taxonomy" id="555875"/>
    <lineage>
        <taxon>Archaea</taxon>
        <taxon>Methanobacteriati</taxon>
        <taxon>Methanobacteriota</taxon>
        <taxon>Stenosarchaea group</taxon>
        <taxon>Halobacteria</taxon>
        <taxon>Halobacteriales</taxon>
        <taxon>Haloferacaceae</taxon>
        <taxon>Halogeometricum</taxon>
    </lineage>
</organism>
<keyword evidence="1" id="KW-0472">Membrane</keyword>
<feature type="transmembrane region" description="Helical" evidence="1">
    <location>
        <begin position="93"/>
        <end position="121"/>
    </location>
</feature>
<accession>A0A1I6FTM6</accession>
<proteinExistence type="predicted"/>
<dbReference type="RefSeq" id="WP_089876054.1">
    <property type="nucleotide sequence ID" value="NZ_FOYS01000001.1"/>
</dbReference>
<reference evidence="3" key="1">
    <citation type="submission" date="2016-10" db="EMBL/GenBank/DDBJ databases">
        <authorList>
            <person name="Varghese N."/>
            <person name="Submissions S."/>
        </authorList>
    </citation>
    <scope>NUCLEOTIDE SEQUENCE [LARGE SCALE GENOMIC DNA]</scope>
    <source>
        <strain evidence="3">CGMCC 1.8711</strain>
    </source>
</reference>